<comment type="similarity">
    <text evidence="1 3">Belongs to the PemK/MazF family.</text>
</comment>
<keyword evidence="3" id="KW-0255">Endonuclease</keyword>
<evidence type="ECO:0000313" key="5">
    <source>
        <dbReference type="Proteomes" id="UP000657177"/>
    </source>
</evidence>
<proteinExistence type="inferred from homology"/>
<dbReference type="Pfam" id="PF02452">
    <property type="entry name" value="PemK_toxin"/>
    <property type="match status" value="1"/>
</dbReference>
<dbReference type="Gene3D" id="2.30.30.110">
    <property type="match status" value="1"/>
</dbReference>
<dbReference type="PIRSF" id="PIRSF033490">
    <property type="entry name" value="MazF"/>
    <property type="match status" value="1"/>
</dbReference>
<dbReference type="PANTHER" id="PTHR33988">
    <property type="entry name" value="ENDORIBONUCLEASE MAZF-RELATED"/>
    <property type="match status" value="1"/>
</dbReference>
<dbReference type="Proteomes" id="UP000657177">
    <property type="component" value="Unassembled WGS sequence"/>
</dbReference>
<keyword evidence="3" id="KW-0540">Nuclease</keyword>
<dbReference type="GO" id="GO:0004521">
    <property type="term" value="F:RNA endonuclease activity"/>
    <property type="evidence" value="ECO:0007669"/>
    <property type="project" value="TreeGrafter"/>
</dbReference>
<evidence type="ECO:0000256" key="3">
    <source>
        <dbReference type="PIRNR" id="PIRNR033490"/>
    </source>
</evidence>
<evidence type="ECO:0000313" key="4">
    <source>
        <dbReference type="EMBL" id="MBA2134160.1"/>
    </source>
</evidence>
<dbReference type="GO" id="GO:0003677">
    <property type="term" value="F:DNA binding"/>
    <property type="evidence" value="ECO:0007669"/>
    <property type="project" value="InterPro"/>
</dbReference>
<dbReference type="EMBL" id="JAAKDE010000074">
    <property type="protein sequence ID" value="MBA2134160.1"/>
    <property type="molecule type" value="Genomic_DNA"/>
</dbReference>
<dbReference type="InterPro" id="IPR011067">
    <property type="entry name" value="Plasmid_toxin/cell-grow_inhib"/>
</dbReference>
<evidence type="ECO:0000256" key="2">
    <source>
        <dbReference type="ARBA" id="ARBA00022649"/>
    </source>
</evidence>
<gene>
    <name evidence="4" type="ORF">G5B42_11560</name>
</gene>
<dbReference type="InterPro" id="IPR003477">
    <property type="entry name" value="PemK-like"/>
</dbReference>
<protein>
    <recommendedName>
        <fullName evidence="3">mRNA interferase</fullName>
        <ecNumber evidence="3">3.1.-.-</ecNumber>
    </recommendedName>
</protein>
<sequence>MSEKIDQYSVYWVDLNPTKGAEINKIRPCVVISPQEMNNHLRTVIIAPVTSRGREGYPTRLKFKVNTIEGWIVLDQIRAIDKSRLCEKIGNLNAEEVQILKGIIKEMLVD</sequence>
<dbReference type="EC" id="3.1.-.-" evidence="3"/>
<comment type="caution">
    <text evidence="4">The sequence shown here is derived from an EMBL/GenBank/DDBJ whole genome shotgun (WGS) entry which is preliminary data.</text>
</comment>
<organism evidence="4 5">
    <name type="scientific">Capillibacterium thermochitinicola</name>
    <dbReference type="NCBI Taxonomy" id="2699427"/>
    <lineage>
        <taxon>Bacteria</taxon>
        <taxon>Bacillati</taxon>
        <taxon>Bacillota</taxon>
        <taxon>Capillibacterium</taxon>
    </lineage>
</organism>
<dbReference type="GO" id="GO:0016787">
    <property type="term" value="F:hydrolase activity"/>
    <property type="evidence" value="ECO:0007669"/>
    <property type="project" value="UniProtKB-KW"/>
</dbReference>
<dbReference type="RefSeq" id="WP_181340621.1">
    <property type="nucleotide sequence ID" value="NZ_JAAKDE010000074.1"/>
</dbReference>
<keyword evidence="3" id="KW-0378">Hydrolase</keyword>
<keyword evidence="5" id="KW-1185">Reference proteome</keyword>
<dbReference type="PANTHER" id="PTHR33988:SF2">
    <property type="entry name" value="ENDORIBONUCLEASE MAZF"/>
    <property type="match status" value="1"/>
</dbReference>
<dbReference type="GO" id="GO:0006402">
    <property type="term" value="P:mRNA catabolic process"/>
    <property type="evidence" value="ECO:0007669"/>
    <property type="project" value="TreeGrafter"/>
</dbReference>
<comment type="function">
    <text evidence="3">Toxic component of a type II toxin-antitoxin (TA) system.</text>
</comment>
<keyword evidence="2" id="KW-1277">Toxin-antitoxin system</keyword>
<accession>A0A8J6I1W8</accession>
<reference evidence="4" key="1">
    <citation type="submission" date="2020-06" db="EMBL/GenBank/DDBJ databases">
        <title>Novel chitinolytic bacterium.</title>
        <authorList>
            <person name="Ungkulpasvich U."/>
            <person name="Kosugi A."/>
            <person name="Uke A."/>
        </authorList>
    </citation>
    <scope>NUCLEOTIDE SEQUENCE</scope>
    <source>
        <strain evidence="4">UUS1-1</strain>
    </source>
</reference>
<name>A0A8J6I1W8_9FIRM</name>
<evidence type="ECO:0000256" key="1">
    <source>
        <dbReference type="ARBA" id="ARBA00007521"/>
    </source>
</evidence>
<dbReference type="SUPFAM" id="SSF50118">
    <property type="entry name" value="Cell growth inhibitor/plasmid maintenance toxic component"/>
    <property type="match status" value="1"/>
</dbReference>
<dbReference type="AlphaFoldDB" id="A0A8J6I1W8"/>
<dbReference type="GO" id="GO:0016075">
    <property type="term" value="P:rRNA catabolic process"/>
    <property type="evidence" value="ECO:0007669"/>
    <property type="project" value="TreeGrafter"/>
</dbReference>